<dbReference type="PANTHER" id="PTHR20881">
    <property type="entry name" value="3-METHYL-2-OXOBUTANOATE HYDROXYMETHYLTRANSFERASE"/>
    <property type="match status" value="1"/>
</dbReference>
<evidence type="ECO:0000256" key="1">
    <source>
        <dbReference type="ARBA" id="ARBA00005033"/>
    </source>
</evidence>
<feature type="binding site" evidence="7 9">
    <location>
        <begin position="51"/>
        <end position="52"/>
    </location>
    <ligand>
        <name>3-methyl-2-oxobutanoate</name>
        <dbReference type="ChEBI" id="CHEBI:11851"/>
    </ligand>
</feature>
<dbReference type="EMBL" id="JEMY01000013">
    <property type="protein sequence ID" value="EXI89815.1"/>
    <property type="molecule type" value="Genomic_DNA"/>
</dbReference>
<dbReference type="HAMAP" id="MF_00156">
    <property type="entry name" value="PanB"/>
    <property type="match status" value="1"/>
</dbReference>
<feature type="binding site" evidence="7 10">
    <location>
        <position position="51"/>
    </location>
    <ligand>
        <name>Mg(2+)</name>
        <dbReference type="ChEBI" id="CHEBI:18420"/>
    </ligand>
</feature>
<organism evidence="11 12">
    <name type="scientific">Accumulibacter regalis</name>
    <dbReference type="NCBI Taxonomy" id="522306"/>
    <lineage>
        <taxon>Bacteria</taxon>
        <taxon>Pseudomonadati</taxon>
        <taxon>Pseudomonadota</taxon>
        <taxon>Betaproteobacteria</taxon>
        <taxon>Candidatus Accumulibacter</taxon>
    </lineage>
</organism>
<keyword evidence="4 7" id="KW-0566">Pantothenate biosynthesis</keyword>
<feature type="binding site" evidence="7 10">
    <location>
        <position position="121"/>
    </location>
    <ligand>
        <name>Mg(2+)</name>
        <dbReference type="ChEBI" id="CHEBI:18420"/>
    </ligand>
</feature>
<evidence type="ECO:0000256" key="4">
    <source>
        <dbReference type="ARBA" id="ARBA00022655"/>
    </source>
</evidence>
<keyword evidence="7 10" id="KW-0479">Metal-binding</keyword>
<dbReference type="STRING" id="1454004.AW11_01305"/>
<dbReference type="InterPro" id="IPR003700">
    <property type="entry name" value="Pantoate_hydroxy_MeTrfase"/>
</dbReference>
<dbReference type="Pfam" id="PF02548">
    <property type="entry name" value="Pantoate_transf"/>
    <property type="match status" value="1"/>
</dbReference>
<keyword evidence="7" id="KW-0963">Cytoplasm</keyword>
<evidence type="ECO:0000313" key="11">
    <source>
        <dbReference type="EMBL" id="EXI89815.1"/>
    </source>
</evidence>
<comment type="pathway">
    <text evidence="1 7">Cofactor biosynthesis; (R)-pantothenate biosynthesis; (R)-pantoate from 3-methyl-2-oxobutanoate: step 1/2.</text>
</comment>
<dbReference type="InterPro" id="IPR015813">
    <property type="entry name" value="Pyrv/PenolPyrv_kinase-like_dom"/>
</dbReference>
<dbReference type="NCBIfam" id="TIGR00222">
    <property type="entry name" value="panB"/>
    <property type="match status" value="1"/>
</dbReference>
<feature type="binding site" evidence="7 9">
    <location>
        <position position="119"/>
    </location>
    <ligand>
        <name>3-methyl-2-oxobutanoate</name>
        <dbReference type="ChEBI" id="CHEBI:11851"/>
    </ligand>
</feature>
<comment type="catalytic activity">
    <reaction evidence="7">
        <text>(6R)-5,10-methylene-5,6,7,8-tetrahydrofolate + 3-methyl-2-oxobutanoate + H2O = 2-dehydropantoate + (6S)-5,6,7,8-tetrahydrofolate</text>
        <dbReference type="Rhea" id="RHEA:11824"/>
        <dbReference type="ChEBI" id="CHEBI:11561"/>
        <dbReference type="ChEBI" id="CHEBI:11851"/>
        <dbReference type="ChEBI" id="CHEBI:15377"/>
        <dbReference type="ChEBI" id="CHEBI:15636"/>
        <dbReference type="ChEBI" id="CHEBI:57453"/>
        <dbReference type="EC" id="2.1.2.11"/>
    </reaction>
</comment>
<comment type="function">
    <text evidence="6 7">Catalyzes the reversible reaction in which hydroxymethyl group from 5,10-methylenetetrahydrofolate is transferred onto alpha-ketoisovalerate to form ketopantoate.</text>
</comment>
<keyword evidence="12" id="KW-1185">Reference proteome</keyword>
<evidence type="ECO:0000256" key="7">
    <source>
        <dbReference type="HAMAP-Rule" id="MF_00156"/>
    </source>
</evidence>
<evidence type="ECO:0000256" key="10">
    <source>
        <dbReference type="PIRSR" id="PIRSR000388-3"/>
    </source>
</evidence>
<comment type="subcellular location">
    <subcellularLocation>
        <location evidence="7">Cytoplasm</location>
    </subcellularLocation>
</comment>
<sequence>MSTHVATRRRTHVDLAKMRADGEKIAMLTCYDASFAQLCDTADVDVLLIGDSLGMVLQGRDSTLAVTLADVAYHTACVVRGSHRPMIIADMPFGSFQESPQQALRNAVPLVASGAQMVKIEGGAEMAETTRFLSSRGIPVCGHVGLTPQSVHQIGGYRVQGRDNSGAVRLLADALAQQEAGATLIVLEAIPEALAAEVTSSLAIPTIGIGASRECSGQVLVLHDMLDISTGRKARFVRNFMAGETTIAGAIVAYVAAVKNGSFPGPEHCY</sequence>
<feature type="active site" description="Proton acceptor" evidence="7 8">
    <location>
        <position position="188"/>
    </location>
</feature>
<dbReference type="NCBIfam" id="NF001452">
    <property type="entry name" value="PRK00311.1"/>
    <property type="match status" value="1"/>
</dbReference>
<accession>A0A011QLA7</accession>
<gene>
    <name evidence="7 11" type="primary">panB</name>
    <name evidence="11" type="ORF">AW11_01305</name>
</gene>
<dbReference type="eggNOG" id="COG0413">
    <property type="taxonomic scope" value="Bacteria"/>
</dbReference>
<comment type="similarity">
    <text evidence="2 7">Belongs to the PanB family.</text>
</comment>
<dbReference type="PIRSF" id="PIRSF000388">
    <property type="entry name" value="Pantoate_hydroxy_MeTrfase"/>
    <property type="match status" value="1"/>
</dbReference>
<feature type="binding site" evidence="7 9">
    <location>
        <position position="90"/>
    </location>
    <ligand>
        <name>3-methyl-2-oxobutanoate</name>
        <dbReference type="ChEBI" id="CHEBI:11851"/>
    </ligand>
</feature>
<dbReference type="GO" id="GO:0000287">
    <property type="term" value="F:magnesium ion binding"/>
    <property type="evidence" value="ECO:0007669"/>
    <property type="project" value="TreeGrafter"/>
</dbReference>
<reference evidence="11" key="1">
    <citation type="submission" date="2014-02" db="EMBL/GenBank/DDBJ databases">
        <title>Expanding our view of genomic diversity in Candidatus Accumulibacter clades.</title>
        <authorList>
            <person name="Skennerton C.T."/>
            <person name="Barr J.J."/>
            <person name="Slater F.R."/>
            <person name="Bond P.L."/>
            <person name="Tyson G.W."/>
        </authorList>
    </citation>
    <scope>NUCLEOTIDE SEQUENCE [LARGE SCALE GENOMIC DNA]</scope>
</reference>
<name>A0A011QLA7_ACCRE</name>
<dbReference type="EC" id="2.1.2.11" evidence="7"/>
<evidence type="ECO:0000256" key="8">
    <source>
        <dbReference type="PIRSR" id="PIRSR000388-1"/>
    </source>
</evidence>
<dbReference type="GO" id="GO:0015940">
    <property type="term" value="P:pantothenate biosynthetic process"/>
    <property type="evidence" value="ECO:0007669"/>
    <property type="project" value="UniProtKB-UniRule"/>
</dbReference>
<dbReference type="CDD" id="cd06557">
    <property type="entry name" value="KPHMT-like"/>
    <property type="match status" value="1"/>
</dbReference>
<dbReference type="AlphaFoldDB" id="A0A011QLA7"/>
<keyword evidence="5 7" id="KW-0808">Transferase</keyword>
<feature type="binding site" evidence="7 10">
    <location>
        <position position="90"/>
    </location>
    <ligand>
        <name>Mg(2+)</name>
        <dbReference type="ChEBI" id="CHEBI:18420"/>
    </ligand>
</feature>
<evidence type="ECO:0000256" key="6">
    <source>
        <dbReference type="ARBA" id="ARBA00056497"/>
    </source>
</evidence>
<evidence type="ECO:0000313" key="12">
    <source>
        <dbReference type="Proteomes" id="UP000022141"/>
    </source>
</evidence>
<evidence type="ECO:0000256" key="5">
    <source>
        <dbReference type="ARBA" id="ARBA00022679"/>
    </source>
</evidence>
<dbReference type="GO" id="GO:0008168">
    <property type="term" value="F:methyltransferase activity"/>
    <property type="evidence" value="ECO:0007669"/>
    <property type="project" value="UniProtKB-KW"/>
</dbReference>
<dbReference type="PATRIC" id="fig|1454004.3.peg.1359"/>
<dbReference type="Proteomes" id="UP000022141">
    <property type="component" value="Unassembled WGS sequence"/>
</dbReference>
<evidence type="ECO:0000256" key="2">
    <source>
        <dbReference type="ARBA" id="ARBA00008676"/>
    </source>
</evidence>
<dbReference type="InterPro" id="IPR040442">
    <property type="entry name" value="Pyrv_kinase-like_dom_sf"/>
</dbReference>
<comment type="caution">
    <text evidence="11">The sequence shown here is derived from an EMBL/GenBank/DDBJ whole genome shotgun (WGS) entry which is preliminary data.</text>
</comment>
<dbReference type="PANTHER" id="PTHR20881:SF0">
    <property type="entry name" value="3-METHYL-2-OXOBUTANOATE HYDROXYMETHYLTRANSFERASE"/>
    <property type="match status" value="1"/>
</dbReference>
<dbReference type="Gene3D" id="3.20.20.60">
    <property type="entry name" value="Phosphoenolpyruvate-binding domains"/>
    <property type="match status" value="1"/>
</dbReference>
<dbReference type="SUPFAM" id="SSF51621">
    <property type="entry name" value="Phosphoenolpyruvate/pyruvate domain"/>
    <property type="match status" value="1"/>
</dbReference>
<dbReference type="UniPathway" id="UPA00028">
    <property type="reaction ID" value="UER00003"/>
</dbReference>
<comment type="subunit">
    <text evidence="3 7">Homodecamer; pentamer of dimers.</text>
</comment>
<dbReference type="GO" id="GO:0005737">
    <property type="term" value="C:cytoplasm"/>
    <property type="evidence" value="ECO:0007669"/>
    <property type="project" value="UniProtKB-SubCell"/>
</dbReference>
<dbReference type="FunFam" id="3.20.20.60:FF:000003">
    <property type="entry name" value="3-methyl-2-oxobutanoate hydroxymethyltransferase"/>
    <property type="match status" value="1"/>
</dbReference>
<evidence type="ECO:0000256" key="9">
    <source>
        <dbReference type="PIRSR" id="PIRSR000388-2"/>
    </source>
</evidence>
<comment type="cofactor">
    <cofactor evidence="7 10">
        <name>Mg(2+)</name>
        <dbReference type="ChEBI" id="CHEBI:18420"/>
    </cofactor>
    <text evidence="7 10">Binds 1 Mg(2+) ion per subunit.</text>
</comment>
<dbReference type="GO" id="GO:0032259">
    <property type="term" value="P:methylation"/>
    <property type="evidence" value="ECO:0007669"/>
    <property type="project" value="UniProtKB-KW"/>
</dbReference>
<proteinExistence type="inferred from homology"/>
<evidence type="ECO:0000256" key="3">
    <source>
        <dbReference type="ARBA" id="ARBA00011424"/>
    </source>
</evidence>
<keyword evidence="7 10" id="KW-0460">Magnesium</keyword>
<protein>
    <recommendedName>
        <fullName evidence="7">3-methyl-2-oxobutanoate hydroxymethyltransferase</fullName>
        <ecNumber evidence="7">2.1.2.11</ecNumber>
    </recommendedName>
    <alternativeName>
        <fullName evidence="7">Ketopantoate hydroxymethyltransferase</fullName>
        <shortName evidence="7">KPHMT</shortName>
    </alternativeName>
</protein>
<dbReference type="GO" id="GO:0003864">
    <property type="term" value="F:3-methyl-2-oxobutanoate hydroxymethyltransferase activity"/>
    <property type="evidence" value="ECO:0007669"/>
    <property type="project" value="UniProtKB-UniRule"/>
</dbReference>